<dbReference type="InterPro" id="IPR042099">
    <property type="entry name" value="ANL_N_sf"/>
</dbReference>
<dbReference type="STRING" id="632772.ROP_45210"/>
<dbReference type="RefSeq" id="WP_012691691.1">
    <property type="nucleotide sequence ID" value="NC_012522.1"/>
</dbReference>
<evidence type="ECO:0000259" key="2">
    <source>
        <dbReference type="Pfam" id="PF13193"/>
    </source>
</evidence>
<dbReference type="Pfam" id="PF00501">
    <property type="entry name" value="AMP-binding"/>
    <property type="match status" value="1"/>
</dbReference>
<proteinExistence type="predicted"/>
<dbReference type="KEGG" id="rop:ROP_45210"/>
<dbReference type="InterPro" id="IPR020845">
    <property type="entry name" value="AMP-binding_CS"/>
</dbReference>
<dbReference type="Gene3D" id="3.30.300.30">
    <property type="match status" value="1"/>
</dbReference>
<evidence type="ECO:0000259" key="1">
    <source>
        <dbReference type="Pfam" id="PF00501"/>
    </source>
</evidence>
<dbReference type="Gene3D" id="3.40.50.12780">
    <property type="entry name" value="N-terminal domain of ligase-like"/>
    <property type="match status" value="1"/>
</dbReference>
<dbReference type="InterPro" id="IPR025110">
    <property type="entry name" value="AMP-bd_C"/>
</dbReference>
<dbReference type="PANTHER" id="PTHR43767">
    <property type="entry name" value="LONG-CHAIN-FATTY-ACID--COA LIGASE"/>
    <property type="match status" value="1"/>
</dbReference>
<evidence type="ECO:0000313" key="3">
    <source>
        <dbReference type="EMBL" id="BAH52768.1"/>
    </source>
</evidence>
<keyword evidence="3" id="KW-0436">Ligase</keyword>
<organism evidence="3 4">
    <name type="scientific">Rhodococcus opacus (strain B4)</name>
    <dbReference type="NCBI Taxonomy" id="632772"/>
    <lineage>
        <taxon>Bacteria</taxon>
        <taxon>Bacillati</taxon>
        <taxon>Actinomycetota</taxon>
        <taxon>Actinomycetes</taxon>
        <taxon>Mycobacteriales</taxon>
        <taxon>Nocardiaceae</taxon>
        <taxon>Rhodococcus</taxon>
    </lineage>
</organism>
<feature type="domain" description="AMP-binding enzyme C-terminal" evidence="2">
    <location>
        <begin position="409"/>
        <end position="481"/>
    </location>
</feature>
<dbReference type="PANTHER" id="PTHR43767:SF1">
    <property type="entry name" value="NONRIBOSOMAL PEPTIDE SYNTHASE PES1 (EUROFUNG)-RELATED"/>
    <property type="match status" value="1"/>
</dbReference>
<dbReference type="AlphaFoldDB" id="C1BAR5"/>
<protein>
    <submittedName>
        <fullName evidence="3">Putative acid--CoA ligase</fullName>
        <ecNumber evidence="3">6.2.1.-</ecNumber>
    </submittedName>
</protein>
<evidence type="ECO:0000313" key="4">
    <source>
        <dbReference type="Proteomes" id="UP000002212"/>
    </source>
</evidence>
<reference evidence="3 4" key="1">
    <citation type="submission" date="2009-03" db="EMBL/GenBank/DDBJ databases">
        <title>Comparison of the complete genome sequences of Rhodococcus erythropolis PR4 and Rhodococcus opacus B4.</title>
        <authorList>
            <person name="Takarada H."/>
            <person name="Sekine M."/>
            <person name="Hosoyama A."/>
            <person name="Yamada R."/>
            <person name="Fujisawa T."/>
            <person name="Omata S."/>
            <person name="Shimizu A."/>
            <person name="Tsukatani N."/>
            <person name="Tanikawa S."/>
            <person name="Fujita N."/>
            <person name="Harayama S."/>
        </authorList>
    </citation>
    <scope>NUCLEOTIDE SEQUENCE [LARGE SCALE GENOMIC DNA]</scope>
    <source>
        <strain evidence="3 4">B4</strain>
    </source>
</reference>
<accession>C1BAR5</accession>
<dbReference type="SUPFAM" id="SSF56801">
    <property type="entry name" value="Acetyl-CoA synthetase-like"/>
    <property type="match status" value="1"/>
</dbReference>
<dbReference type="EMBL" id="AP011115">
    <property type="protein sequence ID" value="BAH52768.1"/>
    <property type="molecule type" value="Genomic_DNA"/>
</dbReference>
<dbReference type="OrthoDB" id="9803968at2"/>
<name>C1BAR5_RHOOB</name>
<dbReference type="EC" id="6.2.1.-" evidence="3"/>
<gene>
    <name evidence="3" type="ordered locus">ROP_45210</name>
</gene>
<dbReference type="PATRIC" id="fig|632772.20.peg.4731"/>
<dbReference type="GO" id="GO:0016878">
    <property type="term" value="F:acid-thiol ligase activity"/>
    <property type="evidence" value="ECO:0007669"/>
    <property type="project" value="UniProtKB-ARBA"/>
</dbReference>
<dbReference type="Pfam" id="PF13193">
    <property type="entry name" value="AMP-binding_C"/>
    <property type="match status" value="1"/>
</dbReference>
<dbReference type="PROSITE" id="PS00455">
    <property type="entry name" value="AMP_BINDING"/>
    <property type="match status" value="1"/>
</dbReference>
<sequence>MALTIGSAIEWWGRSQGDAPAFRFEDDTVDYRTLTNWTSRGARLLHDLGVDSGDRVGIVGANSMTWPVGALAALEAGAVLVPLNSRFTETELSKIADEAGLRAVLAAPSHEALVRRALPDPSVKTVSFDTLNSLRVGGDDDFRIDTTPESLIFVIFTSGSTGQPKGVKFTNRQVMDICFESSLREPAVHQGYSMLLALPLSFLPGMLNGVVMPIVFGGSTVIEHKFDPARALDRIERFSIEMACGVPLVYQEMAAAPTFRSADLSSLRSAIVGGAAVPIDLLHTWGDKGVALRQIYGMTEGGGVTTATTPADAFAHPDTCGFGSVFSEFRVVRDDDTDCAPGEPGEILIGGPAVTPGYWGDEVTTARAIRSGWLHTGDLGVVDGDGRLRFVDRLKDLIISGGINISPIEIESVIVNFDGVAEVSVIPVDDGRFGETPAAIVTGDVDVEELVRHCEMHLADFKVPRYVVLLDEPLPRLPTGKIAKARIRADFKDIPARFERVR</sequence>
<dbReference type="InterPro" id="IPR000873">
    <property type="entry name" value="AMP-dep_synth/lig_dom"/>
</dbReference>
<dbReference type="Proteomes" id="UP000002212">
    <property type="component" value="Chromosome"/>
</dbReference>
<dbReference type="InterPro" id="IPR045851">
    <property type="entry name" value="AMP-bd_C_sf"/>
</dbReference>
<feature type="domain" description="AMP-dependent synthetase/ligase" evidence="1">
    <location>
        <begin position="10"/>
        <end position="359"/>
    </location>
</feature>
<dbReference type="InterPro" id="IPR050237">
    <property type="entry name" value="ATP-dep_AMP-bd_enzyme"/>
</dbReference>
<dbReference type="HOGENOM" id="CLU_000022_59_0_11"/>